<dbReference type="OrthoDB" id="7410390at2"/>
<dbReference type="Pfam" id="PF09838">
    <property type="entry name" value="DUF2065"/>
    <property type="match status" value="1"/>
</dbReference>
<reference evidence="2 3" key="1">
    <citation type="submission" date="2014-02" db="EMBL/GenBank/DDBJ databases">
        <title>Whole genome sequence of Sphingobium chlorophenolicum NBRC 16172.</title>
        <authorList>
            <person name="Gan H.M."/>
            <person name="Gan H.Y."/>
            <person name="Chew T.H."/>
            <person name="Savka M.A."/>
        </authorList>
    </citation>
    <scope>NUCLEOTIDE SEQUENCE [LARGE SCALE GENOMIC DNA]</scope>
    <source>
        <strain evidence="2 3">NBRC 16172</strain>
    </source>
</reference>
<dbReference type="RefSeq" id="WP_037448461.1">
    <property type="nucleotide sequence ID" value="NZ_JFHR01000009.1"/>
</dbReference>
<evidence type="ECO:0008006" key="4">
    <source>
        <dbReference type="Google" id="ProtNLM"/>
    </source>
</evidence>
<feature type="transmembrane region" description="Helical" evidence="1">
    <location>
        <begin position="47"/>
        <end position="68"/>
    </location>
</feature>
<comment type="caution">
    <text evidence="2">The sequence shown here is derived from an EMBL/GenBank/DDBJ whole genome shotgun (WGS) entry which is preliminary data.</text>
</comment>
<evidence type="ECO:0000256" key="1">
    <source>
        <dbReference type="SAM" id="Phobius"/>
    </source>
</evidence>
<evidence type="ECO:0000313" key="2">
    <source>
        <dbReference type="EMBL" id="KEQ54574.1"/>
    </source>
</evidence>
<accession>A0A081RHA1</accession>
<keyword evidence="1" id="KW-0812">Transmembrane</keyword>
<name>A0A081RHA1_SPHCR</name>
<dbReference type="EMBL" id="JFHR01000009">
    <property type="protein sequence ID" value="KEQ54574.1"/>
    <property type="molecule type" value="Genomic_DNA"/>
</dbReference>
<dbReference type="AlphaFoldDB" id="A0A081RHA1"/>
<gene>
    <name evidence="2" type="ORF">BV95_01109</name>
</gene>
<protein>
    <recommendedName>
        <fullName evidence="4">DUF2065 domain-containing protein</fullName>
    </recommendedName>
</protein>
<sequence length="135" mass="14461">MDTISVLTLRLAEAIGLYMIVVGIGGLTAPQRWRQMMDDLDRSPGQVMALGFPVFAVGAALVLIHSIWRDPLSIIISAIGYVALIEGALLLAIPGPLLRIGRWSLNFTRAWAILSIVLGILLFLAGLTGRATVIA</sequence>
<dbReference type="eggNOG" id="ENOG5032E12">
    <property type="taxonomic scope" value="Bacteria"/>
</dbReference>
<feature type="transmembrane region" description="Helical" evidence="1">
    <location>
        <begin position="6"/>
        <end position="27"/>
    </location>
</feature>
<organism evidence="2 3">
    <name type="scientific">Sphingobium chlorophenolicum</name>
    <dbReference type="NCBI Taxonomy" id="46429"/>
    <lineage>
        <taxon>Bacteria</taxon>
        <taxon>Pseudomonadati</taxon>
        <taxon>Pseudomonadota</taxon>
        <taxon>Alphaproteobacteria</taxon>
        <taxon>Sphingomonadales</taxon>
        <taxon>Sphingomonadaceae</taxon>
        <taxon>Sphingobium</taxon>
    </lineage>
</organism>
<keyword evidence="1" id="KW-1133">Transmembrane helix</keyword>
<proteinExistence type="predicted"/>
<feature type="transmembrane region" description="Helical" evidence="1">
    <location>
        <begin position="74"/>
        <end position="98"/>
    </location>
</feature>
<dbReference type="InterPro" id="IPR019201">
    <property type="entry name" value="DUF2065"/>
</dbReference>
<dbReference type="Proteomes" id="UP000028411">
    <property type="component" value="Unassembled WGS sequence"/>
</dbReference>
<evidence type="ECO:0000313" key="3">
    <source>
        <dbReference type="Proteomes" id="UP000028411"/>
    </source>
</evidence>
<keyword evidence="1" id="KW-0472">Membrane</keyword>
<dbReference type="PATRIC" id="fig|46429.4.peg.1069"/>
<feature type="transmembrane region" description="Helical" evidence="1">
    <location>
        <begin position="110"/>
        <end position="129"/>
    </location>
</feature>